<dbReference type="EMBL" id="CASHSV030000615">
    <property type="protein sequence ID" value="CAJ2669485.1"/>
    <property type="molecule type" value="Genomic_DNA"/>
</dbReference>
<accession>A0ACB0LLH5</accession>
<organism evidence="1 2">
    <name type="scientific">Trifolium pratense</name>
    <name type="common">Red clover</name>
    <dbReference type="NCBI Taxonomy" id="57577"/>
    <lineage>
        <taxon>Eukaryota</taxon>
        <taxon>Viridiplantae</taxon>
        <taxon>Streptophyta</taxon>
        <taxon>Embryophyta</taxon>
        <taxon>Tracheophyta</taxon>
        <taxon>Spermatophyta</taxon>
        <taxon>Magnoliopsida</taxon>
        <taxon>eudicotyledons</taxon>
        <taxon>Gunneridae</taxon>
        <taxon>Pentapetalae</taxon>
        <taxon>rosids</taxon>
        <taxon>fabids</taxon>
        <taxon>Fabales</taxon>
        <taxon>Fabaceae</taxon>
        <taxon>Papilionoideae</taxon>
        <taxon>50 kb inversion clade</taxon>
        <taxon>NPAAA clade</taxon>
        <taxon>Hologalegina</taxon>
        <taxon>IRL clade</taxon>
        <taxon>Trifolieae</taxon>
        <taxon>Trifolium</taxon>
    </lineage>
</organism>
<proteinExistence type="predicted"/>
<keyword evidence="2" id="KW-1185">Reference proteome</keyword>
<comment type="caution">
    <text evidence="1">The sequence shown here is derived from an EMBL/GenBank/DDBJ whole genome shotgun (WGS) entry which is preliminary data.</text>
</comment>
<evidence type="ECO:0000313" key="2">
    <source>
        <dbReference type="Proteomes" id="UP001177021"/>
    </source>
</evidence>
<reference evidence="1" key="1">
    <citation type="submission" date="2023-10" db="EMBL/GenBank/DDBJ databases">
        <authorList>
            <person name="Rodriguez Cubillos JULIANA M."/>
            <person name="De Vega J."/>
        </authorList>
    </citation>
    <scope>NUCLEOTIDE SEQUENCE</scope>
</reference>
<evidence type="ECO:0000313" key="1">
    <source>
        <dbReference type="EMBL" id="CAJ2669485.1"/>
    </source>
</evidence>
<gene>
    <name evidence="1" type="ORF">MILVUS5_LOCUS33688</name>
</gene>
<name>A0ACB0LLH5_TRIPR</name>
<dbReference type="Proteomes" id="UP001177021">
    <property type="component" value="Unassembled WGS sequence"/>
</dbReference>
<protein>
    <submittedName>
        <fullName evidence="1">Uncharacterized protein</fullName>
    </submittedName>
</protein>
<sequence>MATESSCSSSSTSQHEDDNKQNQLPNSNSNKSIDFVNLLKDDLIRGSEVQEHNFFSPVQVGSSSYFPNHNNEKNNSNSKSYSCFYGKSQYSSLRALKGHQNAHRTERAIQKQLIHQRYEDGSLGLGQLPFNPYLNYPITPFTPSPIEPFTPYPITPFTPYRPLEIRMKSLIQKSPYISPRIGHGALCLQDILNPNLVSLRKNIQGSNSGVASLGIGGATTSRIDDEIGRNNKNGDILKLGKSSTNIVASTSTMNDIDNSKANIEEELSDCESSTVDLSLKL</sequence>